<evidence type="ECO:0000256" key="1">
    <source>
        <dbReference type="SAM" id="MobiDB-lite"/>
    </source>
</evidence>
<keyword evidence="4" id="KW-1185">Reference proteome</keyword>
<comment type="caution">
    <text evidence="3">The sequence shown here is derived from an EMBL/GenBank/DDBJ whole genome shotgun (WGS) entry which is preliminary data.</text>
</comment>
<feature type="compositionally biased region" description="Low complexity" evidence="1">
    <location>
        <begin position="60"/>
        <end position="77"/>
    </location>
</feature>
<proteinExistence type="predicted"/>
<keyword evidence="2" id="KW-1133">Transmembrane helix</keyword>
<sequence length="1011" mass="108858">MGGLRTWFSGFAWGLMIGGIAAGVGATLLFRPDVIERLRAERPLHALAPTAPGGPPPAAVPQAAAPQAAAPRAAAPQAPRPAADLAPFFVNTTTKEPLDKGFAPPRAFAPTDDLVIRGTNSTTQPVLLAVRIDDAASKNWMTNFNTDTNVAPGAFVMRVPLDNLPTPSGTQLDVNAIARFIVFTEQGQPPLAIASVAIERRAAAAPAGGGENVARDGQSWLKGARLTATQDFSPPLAFTPEQELVVTGTNTGSGPVTIYLRIDDVNSSNWYSRANASATFPPGPFVLRAPVSSWVTPSKARLDRTKVKRIVVSNGEGEGPIRIDALSVEAASPVPADALALRFAPNSEIQVPGFETVLPNDPRLSKPAGILIRTQNDPLLSSGLNQIETVTIPWTKSDVATVSLWTEDQGEWEYFPHSLNRTIIINGQTVLNQSLTPGEWVDQVYKRGLWKEAMIDGGPWEIYARDRAGLITATVPVIDGKIVVQLESDQPPNNGYLAAMVIEPGNSEAAVDAVEAWRRTRYLERWPVVDKPVDPALATGVTLRILPAGAPRSQHPFWDPALPFQANFRAPRGGVVSLDFLAFSDQDDLLPDVSVTAPDGITPLVRWGKWTYMRRGGGENSLSITADVLEGDLSHMRIVSGVPRRLNVTFTVPQTARGTLPVSLALDIAGVRVEARALVEVVPVTLPQADRPIGYYMAAPNWELWFPPTPDQVDRGMACDYAALRAFGITGISPELVAPTPDKLARYVQQMSLVRQAGFTAPYFDYTSVKYLQHGAGFSKIGPSIASAQRALAAAGVANPLWSIADEPEIGDATFRDMKGIRDAIKASAPDAAVAGQLNSTKQRSLVTLFDTALVNNGYGVSAANFQQMRAQKITPWMYNMPDFRAAAGFFLWRTGASGYLQWHGRAWTGDPRDPTDGRESDYAMLPLSGDRCQPAPTIDALVITTSEGIEDLRWLLWLDDRATGDSKARALKEAIAEAVPGDWDSFEKRPPSLTALRDRIIDFALAASGG</sequence>
<dbReference type="AlphaFoldDB" id="A0A4R3M4P4"/>
<evidence type="ECO:0008006" key="5">
    <source>
        <dbReference type="Google" id="ProtNLM"/>
    </source>
</evidence>
<dbReference type="RefSeq" id="WP_132029552.1">
    <property type="nucleotide sequence ID" value="NZ_SMAI01000001.1"/>
</dbReference>
<protein>
    <recommendedName>
        <fullName evidence="5">Glycoside hydrolase 123 C-terminal domain-containing protein</fullName>
    </recommendedName>
</protein>
<keyword evidence="2" id="KW-0812">Transmembrane</keyword>
<name>A0A4R3M4P4_9HYPH</name>
<evidence type="ECO:0000256" key="2">
    <source>
        <dbReference type="SAM" id="Phobius"/>
    </source>
</evidence>
<dbReference type="OrthoDB" id="7345857at2"/>
<organism evidence="3 4">
    <name type="scientific">Aquabacter spiritensis</name>
    <dbReference type="NCBI Taxonomy" id="933073"/>
    <lineage>
        <taxon>Bacteria</taxon>
        <taxon>Pseudomonadati</taxon>
        <taxon>Pseudomonadota</taxon>
        <taxon>Alphaproteobacteria</taxon>
        <taxon>Hyphomicrobiales</taxon>
        <taxon>Xanthobacteraceae</taxon>
        <taxon>Aquabacter</taxon>
    </lineage>
</organism>
<dbReference type="Proteomes" id="UP000294664">
    <property type="component" value="Unassembled WGS sequence"/>
</dbReference>
<reference evidence="3 4" key="1">
    <citation type="submission" date="2019-03" db="EMBL/GenBank/DDBJ databases">
        <title>Genomic Encyclopedia of Type Strains, Phase IV (KMG-IV): sequencing the most valuable type-strain genomes for metagenomic binning, comparative biology and taxonomic classification.</title>
        <authorList>
            <person name="Goeker M."/>
        </authorList>
    </citation>
    <scope>NUCLEOTIDE SEQUENCE [LARGE SCALE GENOMIC DNA]</scope>
    <source>
        <strain evidence="3 4">DSM 9035</strain>
    </source>
</reference>
<dbReference type="EMBL" id="SMAI01000001">
    <property type="protein sequence ID" value="TCT08002.1"/>
    <property type="molecule type" value="Genomic_DNA"/>
</dbReference>
<keyword evidence="2" id="KW-0472">Membrane</keyword>
<evidence type="ECO:0000313" key="3">
    <source>
        <dbReference type="EMBL" id="TCT08002.1"/>
    </source>
</evidence>
<feature type="transmembrane region" description="Helical" evidence="2">
    <location>
        <begin position="6"/>
        <end position="30"/>
    </location>
</feature>
<feature type="region of interest" description="Disordered" evidence="1">
    <location>
        <begin position="46"/>
        <end position="77"/>
    </location>
</feature>
<gene>
    <name evidence="3" type="ORF">EDC64_101521</name>
</gene>
<evidence type="ECO:0000313" key="4">
    <source>
        <dbReference type="Proteomes" id="UP000294664"/>
    </source>
</evidence>
<accession>A0A4R3M4P4</accession>